<proteinExistence type="predicted"/>
<comment type="caution">
    <text evidence="1">The sequence shown here is derived from an EMBL/GenBank/DDBJ whole genome shotgun (WGS) entry which is preliminary data.</text>
</comment>
<dbReference type="Proteomes" id="UP000299102">
    <property type="component" value="Unassembled WGS sequence"/>
</dbReference>
<accession>A0A4C2A3X4</accession>
<reference evidence="1 2" key="1">
    <citation type="journal article" date="2019" name="Commun. Biol.">
        <title>The bagworm genome reveals a unique fibroin gene that provides high tensile strength.</title>
        <authorList>
            <person name="Kono N."/>
            <person name="Nakamura H."/>
            <person name="Ohtoshi R."/>
            <person name="Tomita M."/>
            <person name="Numata K."/>
            <person name="Arakawa K."/>
        </authorList>
    </citation>
    <scope>NUCLEOTIDE SEQUENCE [LARGE SCALE GENOMIC DNA]</scope>
</reference>
<evidence type="ECO:0000313" key="1">
    <source>
        <dbReference type="EMBL" id="GBP93685.1"/>
    </source>
</evidence>
<dbReference type="EMBL" id="BGZK01002406">
    <property type="protein sequence ID" value="GBP93685.1"/>
    <property type="molecule type" value="Genomic_DNA"/>
</dbReference>
<gene>
    <name evidence="1" type="ORF">EVAR_98930_1</name>
</gene>
<sequence length="80" mass="9391">MYDLKECERGPRMDELSVKRLLYADDQVFLAVGVRIEGDDPYTWSNGRKSTDEDRQNIYREFIQTARLGLRVQHTLAPED</sequence>
<dbReference type="AlphaFoldDB" id="A0A4C2A3X4"/>
<evidence type="ECO:0000313" key="2">
    <source>
        <dbReference type="Proteomes" id="UP000299102"/>
    </source>
</evidence>
<keyword evidence="2" id="KW-1185">Reference proteome</keyword>
<name>A0A4C2A3X4_EUMVA</name>
<dbReference type="OrthoDB" id="8775810at2759"/>
<protein>
    <submittedName>
        <fullName evidence="1">Uncharacterized protein</fullName>
    </submittedName>
</protein>
<organism evidence="1 2">
    <name type="scientific">Eumeta variegata</name>
    <name type="common">Bagworm moth</name>
    <name type="synonym">Eumeta japonica</name>
    <dbReference type="NCBI Taxonomy" id="151549"/>
    <lineage>
        <taxon>Eukaryota</taxon>
        <taxon>Metazoa</taxon>
        <taxon>Ecdysozoa</taxon>
        <taxon>Arthropoda</taxon>
        <taxon>Hexapoda</taxon>
        <taxon>Insecta</taxon>
        <taxon>Pterygota</taxon>
        <taxon>Neoptera</taxon>
        <taxon>Endopterygota</taxon>
        <taxon>Lepidoptera</taxon>
        <taxon>Glossata</taxon>
        <taxon>Ditrysia</taxon>
        <taxon>Tineoidea</taxon>
        <taxon>Psychidae</taxon>
        <taxon>Oiketicinae</taxon>
        <taxon>Eumeta</taxon>
    </lineage>
</organism>